<dbReference type="InterPro" id="IPR004166">
    <property type="entry name" value="a-kinase_dom"/>
</dbReference>
<evidence type="ECO:0000313" key="6">
    <source>
        <dbReference type="Proteomes" id="UP000485058"/>
    </source>
</evidence>
<evidence type="ECO:0000256" key="3">
    <source>
        <dbReference type="ARBA" id="ARBA00022777"/>
    </source>
</evidence>
<dbReference type="AlphaFoldDB" id="A0A699ZEQ3"/>
<dbReference type="Pfam" id="PF02816">
    <property type="entry name" value="Alpha_kinase"/>
    <property type="match status" value="1"/>
</dbReference>
<keyword evidence="6" id="KW-1185">Reference proteome</keyword>
<comment type="caution">
    <text evidence="5">The sequence shown here is derived from an EMBL/GenBank/DDBJ whole genome shotgun (WGS) entry which is preliminary data.</text>
</comment>
<name>A0A699ZEQ3_HAELA</name>
<reference evidence="5 6" key="1">
    <citation type="submission" date="2020-02" db="EMBL/GenBank/DDBJ databases">
        <title>Draft genome sequence of Haematococcus lacustris strain NIES-144.</title>
        <authorList>
            <person name="Morimoto D."/>
            <person name="Nakagawa S."/>
            <person name="Yoshida T."/>
            <person name="Sawayama S."/>
        </authorList>
    </citation>
    <scope>NUCLEOTIDE SEQUENCE [LARGE SCALE GENOMIC DNA]</scope>
    <source>
        <strain evidence="5 6">NIES-144</strain>
    </source>
</reference>
<dbReference type="SUPFAM" id="SSF56112">
    <property type="entry name" value="Protein kinase-like (PK-like)"/>
    <property type="match status" value="1"/>
</dbReference>
<dbReference type="GO" id="GO:0004674">
    <property type="term" value="F:protein serine/threonine kinase activity"/>
    <property type="evidence" value="ECO:0007669"/>
    <property type="project" value="UniProtKB-KW"/>
</dbReference>
<dbReference type="GO" id="GO:0005524">
    <property type="term" value="F:ATP binding"/>
    <property type="evidence" value="ECO:0007669"/>
    <property type="project" value="InterPro"/>
</dbReference>
<keyword evidence="1" id="KW-0723">Serine/threonine-protein kinase</keyword>
<sequence length="160" mass="17843">MCRSRLVQVYYFAHLTQYTKIMLQRFVAASSPGTGGVPWIQEEQLDNIQHLPDKLIIMASQAFSHWTYNFSSGVFMVTDLQGVWNADTGIFWLCDPAVHCPSDIMRFGNTNLGLEGCNMDQLMELAGLSVAAALQQQYPLPGFSSFSWSEALVEALVEAL</sequence>
<keyword evidence="3" id="KW-0418">Kinase</keyword>
<gene>
    <name evidence="5" type="ORF">HaLaN_17782</name>
</gene>
<organism evidence="5 6">
    <name type="scientific">Haematococcus lacustris</name>
    <name type="common">Green alga</name>
    <name type="synonym">Haematococcus pluvialis</name>
    <dbReference type="NCBI Taxonomy" id="44745"/>
    <lineage>
        <taxon>Eukaryota</taxon>
        <taxon>Viridiplantae</taxon>
        <taxon>Chlorophyta</taxon>
        <taxon>core chlorophytes</taxon>
        <taxon>Chlorophyceae</taxon>
        <taxon>CS clade</taxon>
        <taxon>Chlamydomonadales</taxon>
        <taxon>Haematococcaceae</taxon>
        <taxon>Haematococcus</taxon>
    </lineage>
</organism>
<proteinExistence type="predicted"/>
<dbReference type="Proteomes" id="UP000485058">
    <property type="component" value="Unassembled WGS sequence"/>
</dbReference>
<feature type="non-terminal residue" evidence="5">
    <location>
        <position position="160"/>
    </location>
</feature>
<feature type="non-terminal residue" evidence="5">
    <location>
        <position position="1"/>
    </location>
</feature>
<dbReference type="PANTHER" id="PTHR47763:SF4">
    <property type="entry name" value="ALPHA-PROTEIN KINASE VWKA"/>
    <property type="match status" value="1"/>
</dbReference>
<evidence type="ECO:0000259" key="4">
    <source>
        <dbReference type="PROSITE" id="PS51158"/>
    </source>
</evidence>
<dbReference type="InterPro" id="IPR011009">
    <property type="entry name" value="Kinase-like_dom_sf"/>
</dbReference>
<dbReference type="InterPro" id="IPR052969">
    <property type="entry name" value="Thr-specific_kinase-like"/>
</dbReference>
<dbReference type="PANTHER" id="PTHR47763">
    <property type="entry name" value="ALPHA-PROTEIN KINASE VWKA"/>
    <property type="match status" value="1"/>
</dbReference>
<feature type="domain" description="Alpha-type protein kinase" evidence="4">
    <location>
        <begin position="1"/>
        <end position="160"/>
    </location>
</feature>
<dbReference type="PROSITE" id="PS51158">
    <property type="entry name" value="ALPHA_KINASE"/>
    <property type="match status" value="1"/>
</dbReference>
<evidence type="ECO:0000313" key="5">
    <source>
        <dbReference type="EMBL" id="GFH20631.1"/>
    </source>
</evidence>
<keyword evidence="2" id="KW-0808">Transferase</keyword>
<keyword evidence="5" id="KW-0675">Receptor</keyword>
<evidence type="ECO:0000256" key="1">
    <source>
        <dbReference type="ARBA" id="ARBA00022527"/>
    </source>
</evidence>
<evidence type="ECO:0000256" key="2">
    <source>
        <dbReference type="ARBA" id="ARBA00022679"/>
    </source>
</evidence>
<dbReference type="Gene3D" id="3.20.200.10">
    <property type="entry name" value="MHCK/EF2 kinase"/>
    <property type="match status" value="1"/>
</dbReference>
<protein>
    <submittedName>
        <fullName evidence="5">Transient receptor potential cation channel subfamily M member 7</fullName>
    </submittedName>
</protein>
<accession>A0A699ZEQ3</accession>
<dbReference type="EMBL" id="BLLF01001671">
    <property type="protein sequence ID" value="GFH20631.1"/>
    <property type="molecule type" value="Genomic_DNA"/>
</dbReference>